<evidence type="ECO:0000313" key="2">
    <source>
        <dbReference type="EMBL" id="TWE12044.1"/>
    </source>
</evidence>
<evidence type="ECO:0000313" key="3">
    <source>
        <dbReference type="Proteomes" id="UP000318297"/>
    </source>
</evidence>
<comment type="caution">
    <text evidence="2">The sequence shown here is derived from an EMBL/GenBank/DDBJ whole genome shotgun (WGS) entry which is preliminary data.</text>
</comment>
<accession>A0A561E8U9</accession>
<dbReference type="AlphaFoldDB" id="A0A561E8U9"/>
<proteinExistence type="predicted"/>
<dbReference type="OrthoDB" id="5150128at2"/>
<keyword evidence="3" id="KW-1185">Reference proteome</keyword>
<dbReference type="RefSeq" id="WP_145225742.1">
    <property type="nucleotide sequence ID" value="NZ_VIVQ01000001.1"/>
</dbReference>
<dbReference type="PROSITE" id="PS51257">
    <property type="entry name" value="PROKAR_LIPOPROTEIN"/>
    <property type="match status" value="1"/>
</dbReference>
<protein>
    <recommendedName>
        <fullName evidence="4">Acid stress chaperone HdeA</fullName>
    </recommendedName>
</protein>
<evidence type="ECO:0008006" key="4">
    <source>
        <dbReference type="Google" id="ProtNLM"/>
    </source>
</evidence>
<gene>
    <name evidence="2" type="ORF">BKA23_0840</name>
</gene>
<feature type="signal peptide" evidence="1">
    <location>
        <begin position="1"/>
        <end position="21"/>
    </location>
</feature>
<dbReference type="Proteomes" id="UP000318297">
    <property type="component" value="Unassembled WGS sequence"/>
</dbReference>
<organism evidence="2 3">
    <name type="scientific">Rudaeicoccus suwonensis</name>
    <dbReference type="NCBI Taxonomy" id="657409"/>
    <lineage>
        <taxon>Bacteria</taxon>
        <taxon>Bacillati</taxon>
        <taxon>Actinomycetota</taxon>
        <taxon>Actinomycetes</taxon>
        <taxon>Micrococcales</taxon>
        <taxon>Dermacoccaceae</taxon>
        <taxon>Rudaeicoccus</taxon>
    </lineage>
</organism>
<keyword evidence="1" id="KW-0732">Signal</keyword>
<feature type="chain" id="PRO_5038981770" description="Acid stress chaperone HdeA" evidence="1">
    <location>
        <begin position="22"/>
        <end position="115"/>
    </location>
</feature>
<evidence type="ECO:0000256" key="1">
    <source>
        <dbReference type="SAM" id="SignalP"/>
    </source>
</evidence>
<dbReference type="EMBL" id="VIVQ01000001">
    <property type="protein sequence ID" value="TWE12044.1"/>
    <property type="molecule type" value="Genomic_DNA"/>
</dbReference>
<name>A0A561E8U9_9MICO</name>
<sequence length="115" mass="11530">MKTFSRIAVTAVLVAAPFSLAACGSGASKPAKADVISGYASAMQNQKVDGKSAISGELSNKVATCVVDKVYGQVDASTLNAMKSGTPTKVSSSDQSNVQSAITSCTNSLMSSMGG</sequence>
<reference evidence="2 3" key="1">
    <citation type="submission" date="2019-06" db="EMBL/GenBank/DDBJ databases">
        <title>Sequencing the genomes of 1000 actinobacteria strains.</title>
        <authorList>
            <person name="Klenk H.-P."/>
        </authorList>
    </citation>
    <scope>NUCLEOTIDE SEQUENCE [LARGE SCALE GENOMIC DNA]</scope>
    <source>
        <strain evidence="2 3">DSM 19560</strain>
    </source>
</reference>